<sequence length="217" mass="23830">MVSTILSFNLHLHPHHQNQNPKPNYLLKKSSIFPTNLTRKSSPLPTKCYPNPSMTPSSSSNQSQLISQFGEAEPDPTLINDDLKPTPPAHRTMSGVDMASLWSWIGGEAILLLHPESVFLAESANWLGTSPLAFACFIVFLAAAALGTFWNGIEGIQQIEKYAAPVLSLLTLSLLTWSYVRTGGFGHMPLPLIKAFEFRILGSVIPFSDSKHQFLAT</sequence>
<evidence type="ECO:0000313" key="4">
    <source>
        <dbReference type="Proteomes" id="UP000298416"/>
    </source>
</evidence>
<dbReference type="PANTHER" id="PTHR30618">
    <property type="entry name" value="NCS1 FAMILY PURINE/PYRIMIDINE TRANSPORTER"/>
    <property type="match status" value="1"/>
</dbReference>
<reference evidence="3" key="2">
    <citation type="submission" date="2020-08" db="EMBL/GenBank/DDBJ databases">
        <title>Plant Genome Project.</title>
        <authorList>
            <person name="Zhang R.-G."/>
        </authorList>
    </citation>
    <scope>NUCLEOTIDE SEQUENCE</scope>
    <source>
        <strain evidence="3">Huo1</strain>
        <tissue evidence="3">Leaf</tissue>
    </source>
</reference>
<keyword evidence="2" id="KW-0472">Membrane</keyword>
<dbReference type="PANTHER" id="PTHR30618:SF0">
    <property type="entry name" value="PURINE-URACIL PERMEASE NCS1"/>
    <property type="match status" value="1"/>
</dbReference>
<evidence type="ECO:0000313" key="3">
    <source>
        <dbReference type="EMBL" id="KAG6427471.1"/>
    </source>
</evidence>
<gene>
    <name evidence="3" type="ORF">SASPL_111716</name>
</gene>
<proteinExistence type="predicted"/>
<dbReference type="AlphaFoldDB" id="A0A8X8YCZ7"/>
<feature type="transmembrane region" description="Helical" evidence="2">
    <location>
        <begin position="132"/>
        <end position="150"/>
    </location>
</feature>
<name>A0A8X8YCZ7_SALSN</name>
<keyword evidence="2" id="KW-1133">Transmembrane helix</keyword>
<feature type="region of interest" description="Disordered" evidence="1">
    <location>
        <begin position="36"/>
        <end position="67"/>
    </location>
</feature>
<evidence type="ECO:0000256" key="1">
    <source>
        <dbReference type="SAM" id="MobiDB-lite"/>
    </source>
</evidence>
<protein>
    <submittedName>
        <fullName evidence="3">Uncharacterized protein</fullName>
    </submittedName>
</protein>
<keyword evidence="4" id="KW-1185">Reference proteome</keyword>
<organism evidence="3">
    <name type="scientific">Salvia splendens</name>
    <name type="common">Scarlet sage</name>
    <dbReference type="NCBI Taxonomy" id="180675"/>
    <lineage>
        <taxon>Eukaryota</taxon>
        <taxon>Viridiplantae</taxon>
        <taxon>Streptophyta</taxon>
        <taxon>Embryophyta</taxon>
        <taxon>Tracheophyta</taxon>
        <taxon>Spermatophyta</taxon>
        <taxon>Magnoliopsida</taxon>
        <taxon>eudicotyledons</taxon>
        <taxon>Gunneridae</taxon>
        <taxon>Pentapetalae</taxon>
        <taxon>asterids</taxon>
        <taxon>lamiids</taxon>
        <taxon>Lamiales</taxon>
        <taxon>Lamiaceae</taxon>
        <taxon>Nepetoideae</taxon>
        <taxon>Mentheae</taxon>
        <taxon>Salviinae</taxon>
        <taxon>Salvia</taxon>
        <taxon>Salvia subgen. Calosphace</taxon>
        <taxon>core Calosphace</taxon>
    </lineage>
</organism>
<dbReference type="GO" id="GO:0015205">
    <property type="term" value="F:nucleobase transmembrane transporter activity"/>
    <property type="evidence" value="ECO:0007669"/>
    <property type="project" value="TreeGrafter"/>
</dbReference>
<feature type="transmembrane region" description="Helical" evidence="2">
    <location>
        <begin position="162"/>
        <end position="180"/>
    </location>
</feature>
<dbReference type="Proteomes" id="UP000298416">
    <property type="component" value="Unassembled WGS sequence"/>
</dbReference>
<dbReference type="GO" id="GO:0005886">
    <property type="term" value="C:plasma membrane"/>
    <property type="evidence" value="ECO:0007669"/>
    <property type="project" value="TreeGrafter"/>
</dbReference>
<keyword evidence="2" id="KW-0812">Transmembrane</keyword>
<reference evidence="3" key="1">
    <citation type="submission" date="2018-01" db="EMBL/GenBank/DDBJ databases">
        <authorList>
            <person name="Mao J.F."/>
        </authorList>
    </citation>
    <scope>NUCLEOTIDE SEQUENCE</scope>
    <source>
        <strain evidence="3">Huo1</strain>
        <tissue evidence="3">Leaf</tissue>
    </source>
</reference>
<feature type="compositionally biased region" description="Low complexity" evidence="1">
    <location>
        <begin position="50"/>
        <end position="67"/>
    </location>
</feature>
<dbReference type="InterPro" id="IPR045225">
    <property type="entry name" value="Uracil/uridine/allantoin_perm"/>
</dbReference>
<accession>A0A8X8YCZ7</accession>
<comment type="caution">
    <text evidence="3">The sequence shown here is derived from an EMBL/GenBank/DDBJ whole genome shotgun (WGS) entry which is preliminary data.</text>
</comment>
<dbReference type="EMBL" id="PNBA02000004">
    <property type="protein sequence ID" value="KAG6427471.1"/>
    <property type="molecule type" value="Genomic_DNA"/>
</dbReference>
<evidence type="ECO:0000256" key="2">
    <source>
        <dbReference type="SAM" id="Phobius"/>
    </source>
</evidence>